<protein>
    <recommendedName>
        <fullName evidence="4">Integrase catalytic domain-containing protein</fullName>
    </recommendedName>
</protein>
<accession>A0ABY6K399</accession>
<evidence type="ECO:0008006" key="4">
    <source>
        <dbReference type="Google" id="ProtNLM"/>
    </source>
</evidence>
<dbReference type="SUPFAM" id="SSF53098">
    <property type="entry name" value="Ribonuclease H-like"/>
    <property type="match status" value="1"/>
</dbReference>
<keyword evidence="3" id="KW-1185">Reference proteome</keyword>
<name>A0ABY6K399_9ARAC</name>
<dbReference type="InterPro" id="IPR036397">
    <property type="entry name" value="RNaseH_sf"/>
</dbReference>
<evidence type="ECO:0000313" key="3">
    <source>
        <dbReference type="Proteomes" id="UP001235939"/>
    </source>
</evidence>
<feature type="compositionally biased region" description="Polar residues" evidence="1">
    <location>
        <begin position="298"/>
        <end position="312"/>
    </location>
</feature>
<dbReference type="Gene3D" id="3.30.420.10">
    <property type="entry name" value="Ribonuclease H-like superfamily/Ribonuclease H"/>
    <property type="match status" value="1"/>
</dbReference>
<dbReference type="Proteomes" id="UP001235939">
    <property type="component" value="Chromosome 02"/>
</dbReference>
<feature type="region of interest" description="Disordered" evidence="1">
    <location>
        <begin position="298"/>
        <end position="365"/>
    </location>
</feature>
<reference evidence="2 3" key="1">
    <citation type="submission" date="2022-01" db="EMBL/GenBank/DDBJ databases">
        <title>A chromosomal length assembly of Cordylochernes scorpioides.</title>
        <authorList>
            <person name="Zeh D."/>
            <person name="Zeh J."/>
        </authorList>
    </citation>
    <scope>NUCLEOTIDE SEQUENCE [LARGE SCALE GENOMIC DNA]</scope>
    <source>
        <strain evidence="2">IN4F17</strain>
        <tissue evidence="2">Whole Body</tissue>
    </source>
</reference>
<dbReference type="PANTHER" id="PTHR37984">
    <property type="entry name" value="PROTEIN CBG26694"/>
    <property type="match status" value="1"/>
</dbReference>
<dbReference type="EMBL" id="CP092864">
    <property type="protein sequence ID" value="UYV63040.1"/>
    <property type="molecule type" value="Genomic_DNA"/>
</dbReference>
<organism evidence="2 3">
    <name type="scientific">Cordylochernes scorpioides</name>
    <dbReference type="NCBI Taxonomy" id="51811"/>
    <lineage>
        <taxon>Eukaryota</taxon>
        <taxon>Metazoa</taxon>
        <taxon>Ecdysozoa</taxon>
        <taxon>Arthropoda</taxon>
        <taxon>Chelicerata</taxon>
        <taxon>Arachnida</taxon>
        <taxon>Pseudoscorpiones</taxon>
        <taxon>Cheliferoidea</taxon>
        <taxon>Chernetidae</taxon>
        <taxon>Cordylochernes</taxon>
    </lineage>
</organism>
<evidence type="ECO:0000256" key="1">
    <source>
        <dbReference type="SAM" id="MobiDB-lite"/>
    </source>
</evidence>
<sequence>MLRFSFHIFHKPGKDLITADALSRQPLPGHLPEDEELQEEVEHFVRSIVLYQSTTDDRLAKIALDQKLEPTLQNVAFYSKNGWPAKCSRRDRGRAWLTNERTANHCKAIFARHDISYIVISDNGPQFRPSSTSAFRKFASEVGFDTSLPSQSIHNQMVKQKLLSNVKNLMKRNKDPVLALMVYRATPLTNGLSPAELQFGRKIRTMVPFILSSLTLKTVDQSKLRGEEEQRRMAQKTAFDRRHAVTKKAELIAGEKVWVKDLRAWGSVVEKASAPRSYIVETTVWSYRRNSLLLASSQQQVDPSETFSSTDSVLPAETKETPGNELPAEELQQQTAIAPEMKQPSASSGKVSRYGRRYKRVRGRC</sequence>
<feature type="compositionally biased region" description="Basic residues" evidence="1">
    <location>
        <begin position="353"/>
        <end position="365"/>
    </location>
</feature>
<dbReference type="PANTHER" id="PTHR37984:SF9">
    <property type="entry name" value="INTEGRASE CATALYTIC DOMAIN-CONTAINING PROTEIN"/>
    <property type="match status" value="1"/>
</dbReference>
<proteinExistence type="predicted"/>
<gene>
    <name evidence="2" type="ORF">LAZ67_2002926</name>
</gene>
<evidence type="ECO:0000313" key="2">
    <source>
        <dbReference type="EMBL" id="UYV63040.1"/>
    </source>
</evidence>
<dbReference type="InterPro" id="IPR012337">
    <property type="entry name" value="RNaseH-like_sf"/>
</dbReference>
<dbReference type="InterPro" id="IPR050951">
    <property type="entry name" value="Retrovirus_Pol_polyprotein"/>
</dbReference>